<accession>A0A316UHG4</accession>
<dbReference type="SMART" id="SM00360">
    <property type="entry name" value="RRM"/>
    <property type="match status" value="1"/>
</dbReference>
<sequence length="152" mass="15782">MSDPTRSNRTIYIGGLPQSITEDTLVSTFSAFGDIVDVQLPRHGGGGAAGEGHVGAQPMLEAPGGGGGGHRGFGFLVFSTDQEAQDAIDNMHLNELGGRILNVNQAKPLKTAASGGNKPVWEDEEWIKKYAKPIGGGAEDEPLQEGAVGGEQ</sequence>
<evidence type="ECO:0000256" key="2">
    <source>
        <dbReference type="SAM" id="MobiDB-lite"/>
    </source>
</evidence>
<dbReference type="OrthoDB" id="407442at2759"/>
<feature type="domain" description="RRM" evidence="3">
    <location>
        <begin position="9"/>
        <end position="108"/>
    </location>
</feature>
<name>A0A316UHG4_9BASI</name>
<organism evidence="4 5">
    <name type="scientific">Pseudomicrostroma glucosiphilum</name>
    <dbReference type="NCBI Taxonomy" id="1684307"/>
    <lineage>
        <taxon>Eukaryota</taxon>
        <taxon>Fungi</taxon>
        <taxon>Dikarya</taxon>
        <taxon>Basidiomycota</taxon>
        <taxon>Ustilaginomycotina</taxon>
        <taxon>Exobasidiomycetes</taxon>
        <taxon>Microstromatales</taxon>
        <taxon>Microstromatales incertae sedis</taxon>
        <taxon>Pseudomicrostroma</taxon>
    </lineage>
</organism>
<proteinExistence type="predicted"/>
<dbReference type="SUPFAM" id="SSF54928">
    <property type="entry name" value="RNA-binding domain, RBD"/>
    <property type="match status" value="1"/>
</dbReference>
<dbReference type="RefSeq" id="XP_025349795.1">
    <property type="nucleotide sequence ID" value="XM_025494022.1"/>
</dbReference>
<dbReference type="Proteomes" id="UP000245942">
    <property type="component" value="Unassembled WGS sequence"/>
</dbReference>
<feature type="region of interest" description="Disordered" evidence="2">
    <location>
        <begin position="132"/>
        <end position="152"/>
    </location>
</feature>
<dbReference type="PANTHER" id="PTHR48037">
    <property type="entry name" value="ATPASE E1"/>
    <property type="match status" value="1"/>
</dbReference>
<evidence type="ECO:0000313" key="4">
    <source>
        <dbReference type="EMBL" id="PWN22635.1"/>
    </source>
</evidence>
<evidence type="ECO:0000313" key="5">
    <source>
        <dbReference type="Proteomes" id="UP000245942"/>
    </source>
</evidence>
<dbReference type="GeneID" id="37015756"/>
<dbReference type="Pfam" id="PF16367">
    <property type="entry name" value="RRM_7"/>
    <property type="match status" value="1"/>
</dbReference>
<protein>
    <submittedName>
        <fullName evidence="4">RNA-binding domain-containing protein</fullName>
    </submittedName>
</protein>
<dbReference type="AlphaFoldDB" id="A0A316UHG4"/>
<keyword evidence="5" id="KW-1185">Reference proteome</keyword>
<dbReference type="Gene3D" id="3.30.70.330">
    <property type="match status" value="1"/>
</dbReference>
<dbReference type="GO" id="GO:0003723">
    <property type="term" value="F:RNA binding"/>
    <property type="evidence" value="ECO:0007669"/>
    <property type="project" value="UniProtKB-UniRule"/>
</dbReference>
<keyword evidence="1" id="KW-0694">RNA-binding</keyword>
<dbReference type="EMBL" id="KZ819322">
    <property type="protein sequence ID" value="PWN22635.1"/>
    <property type="molecule type" value="Genomic_DNA"/>
</dbReference>
<dbReference type="STRING" id="1684307.A0A316UHG4"/>
<gene>
    <name evidence="4" type="ORF">BCV69DRAFT_296616</name>
</gene>
<dbReference type="InterPro" id="IPR035979">
    <property type="entry name" value="RBD_domain_sf"/>
</dbReference>
<dbReference type="PANTHER" id="PTHR48037:SF1">
    <property type="entry name" value="RRM DOMAIN-CONTAINING PROTEIN"/>
    <property type="match status" value="1"/>
</dbReference>
<evidence type="ECO:0000259" key="3">
    <source>
        <dbReference type="PROSITE" id="PS50102"/>
    </source>
</evidence>
<dbReference type="InterPro" id="IPR012677">
    <property type="entry name" value="Nucleotide-bd_a/b_plait_sf"/>
</dbReference>
<evidence type="ECO:0000256" key="1">
    <source>
        <dbReference type="PROSITE-ProRule" id="PRU00176"/>
    </source>
</evidence>
<reference evidence="4 5" key="1">
    <citation type="journal article" date="2018" name="Mol. Biol. Evol.">
        <title>Broad Genomic Sampling Reveals a Smut Pathogenic Ancestry of the Fungal Clade Ustilaginomycotina.</title>
        <authorList>
            <person name="Kijpornyongpan T."/>
            <person name="Mondo S.J."/>
            <person name="Barry K."/>
            <person name="Sandor L."/>
            <person name="Lee J."/>
            <person name="Lipzen A."/>
            <person name="Pangilinan J."/>
            <person name="LaButti K."/>
            <person name="Hainaut M."/>
            <person name="Henrissat B."/>
            <person name="Grigoriev I.V."/>
            <person name="Spatafora J.W."/>
            <person name="Aime M.C."/>
        </authorList>
    </citation>
    <scope>NUCLEOTIDE SEQUENCE [LARGE SCALE GENOMIC DNA]</scope>
    <source>
        <strain evidence="4 5">MCA 4718</strain>
    </source>
</reference>
<dbReference type="InterPro" id="IPR000504">
    <property type="entry name" value="RRM_dom"/>
</dbReference>
<dbReference type="PROSITE" id="PS50102">
    <property type="entry name" value="RRM"/>
    <property type="match status" value="1"/>
</dbReference>